<evidence type="ECO:0000256" key="7">
    <source>
        <dbReference type="RuleBase" id="RU365072"/>
    </source>
</evidence>
<evidence type="ECO:0000256" key="6">
    <source>
        <dbReference type="ARBA" id="ARBA00023242"/>
    </source>
</evidence>
<organism evidence="8 9">
    <name type="scientific">Brassica campestris</name>
    <name type="common">Field mustard</name>
    <dbReference type="NCBI Taxonomy" id="3711"/>
    <lineage>
        <taxon>Eukaryota</taxon>
        <taxon>Viridiplantae</taxon>
        <taxon>Streptophyta</taxon>
        <taxon>Embryophyta</taxon>
        <taxon>Tracheophyta</taxon>
        <taxon>Spermatophyta</taxon>
        <taxon>Magnoliopsida</taxon>
        <taxon>eudicotyledons</taxon>
        <taxon>Gunneridae</taxon>
        <taxon>Pentapetalae</taxon>
        <taxon>rosids</taxon>
        <taxon>malvids</taxon>
        <taxon>Brassicales</taxon>
        <taxon>Brassicaceae</taxon>
        <taxon>Brassiceae</taxon>
        <taxon>Brassica</taxon>
    </lineage>
</organism>
<keyword evidence="5 7" id="KW-0906">Nuclear pore complex</keyword>
<dbReference type="AlphaFoldDB" id="A0A8D9LXW9"/>
<dbReference type="GO" id="GO:0005643">
    <property type="term" value="C:nuclear pore"/>
    <property type="evidence" value="ECO:0007669"/>
    <property type="project" value="UniProtKB-SubCell"/>
</dbReference>
<dbReference type="GO" id="GO:0051028">
    <property type="term" value="P:mRNA transport"/>
    <property type="evidence" value="ECO:0007669"/>
    <property type="project" value="UniProtKB-KW"/>
</dbReference>
<dbReference type="FunFam" id="1.20.190.50:FF:000006">
    <property type="entry name" value="Nuclear pore complex protein"/>
    <property type="match status" value="1"/>
</dbReference>
<comment type="subcellular location">
    <subcellularLocation>
        <location evidence="7">Nucleus</location>
        <location evidence="7">Nuclear pore complex</location>
    </subcellularLocation>
    <subcellularLocation>
        <location evidence="7">Nucleus membrane</location>
    </subcellularLocation>
</comment>
<reference evidence="8 9" key="1">
    <citation type="submission" date="2021-07" db="EMBL/GenBank/DDBJ databases">
        <authorList>
            <consortium name="Genoscope - CEA"/>
            <person name="William W."/>
        </authorList>
    </citation>
    <scope>NUCLEOTIDE SEQUENCE [LARGE SCALE GENOMIC DNA]</scope>
</reference>
<dbReference type="Gene3D" id="1.20.190.50">
    <property type="match status" value="2"/>
</dbReference>
<evidence type="ECO:0000313" key="9">
    <source>
        <dbReference type="Proteomes" id="UP000694005"/>
    </source>
</evidence>
<dbReference type="Gene3D" id="1.10.3450.20">
    <property type="match status" value="1"/>
</dbReference>
<keyword evidence="2" id="KW-0509">mRNA transport</keyword>
<evidence type="ECO:0000256" key="4">
    <source>
        <dbReference type="ARBA" id="ARBA00023010"/>
    </source>
</evidence>
<dbReference type="EMBL" id="LS974617">
    <property type="protein sequence ID" value="CAG7890260.1"/>
    <property type="molecule type" value="Genomic_DNA"/>
</dbReference>
<dbReference type="PANTHER" id="PTHR13003">
    <property type="entry name" value="NUP107-RELATED"/>
    <property type="match status" value="1"/>
</dbReference>
<dbReference type="Proteomes" id="UP000694005">
    <property type="component" value="Chromosome A01"/>
</dbReference>
<name>A0A8D9LXW9_BRACM</name>
<sequence length="922" mass="103656">MEMDMDTSPSYFDPEVLSARDQFRRYRKRHSTSPPHEEVSSLNVSENRLLYDGDYIHSPTNTALLLENIKEEVDSFHTGLYQADPISAAVASASRRESGGDVNGDDDEGMFRRVESQSLKACKAENDELAESGDTTFALFASLFDSALQGLMPIPDLILRLEDSCRDVSQSIRYGSDIRHRVVEDKLMRQKAQLLLGEAASWSLLWNLYGKATEEVAQELITSPSTSHLEACQFVVNDHTAQLCLRIVLWLEDLASKSLDLERKVRGSHVGTYLPNAGVWHHTQRYLKKNGSAADTVRHLDFDAPTREHARLLPDDKKQDESLLEDVWILLRAGRIEEACDICRSAGQPWRAATLCPFSGMDMFPSVDALVKNGKNRTLQAIELESGFGNQLRLWKWASYCASEKIAEQDGGKHEVAVFANQCSNLNRILPICTDWESACWAMAKSWLDVQVDLELAQSKPGLTEKFRSCLDESPETMQNGRLASLGPEDWPLHVLNQQPRDLPALLQKLHSGEMVHDAVVRGCKEQHRQIQMTLMSGNISHLLDIICLQKAIAIQWLCFTPPSTIKDVKDVTSKLLLRSLMHSNILFREFALIAMWRVPATPVGAHTLLSFLAEPLKQLAENPDTLEDYVSENLQEFQDWNEYYSCDAKYRNWLKFQLENAEVTELSEEENQKAVVAAKETLDSSLSLLLRKDNPWLTFLEDDVFESEENMFLELHATAMLCLPSGECLRPDATVCAALMSALYASVTEEVVLDRQLMVNVSISSRDSYCIEVVLRCLATEGDGLGPHNANDGGILSSVAAAAFKGELTRFQAGVTMDISRLDAWYSSKEGSLETPATYILRGLCRRCCLPELVLRSMQVSVCLMESGNPPEDHDELIELVASDETGFISLFSQQQLQEFMLFEREYRLSQLELQEELSSS</sequence>
<keyword evidence="7" id="KW-0472">Membrane</keyword>
<proteinExistence type="inferred from homology"/>
<comment type="function">
    <text evidence="7">Functions as a component of the nuclear pore complex (NPC).</text>
</comment>
<dbReference type="Gramene" id="A01p43360.2_BraZ1">
    <property type="protein sequence ID" value="A01p43360.2_BraZ1.CDS"/>
    <property type="gene ID" value="A01g43360.2_BraZ1"/>
</dbReference>
<dbReference type="InterPro" id="IPR007252">
    <property type="entry name" value="Nup84/Nup107"/>
</dbReference>
<dbReference type="FunFam" id="1.10.3450.20:FF:000002">
    <property type="entry name" value="Nuclear pore complex protein"/>
    <property type="match status" value="1"/>
</dbReference>
<evidence type="ECO:0000313" key="8">
    <source>
        <dbReference type="EMBL" id="CAG7890260.1"/>
    </source>
</evidence>
<dbReference type="Pfam" id="PF04121">
    <property type="entry name" value="Nup84_Nup100"/>
    <property type="match status" value="1"/>
</dbReference>
<accession>A0A8D9LXW9</accession>
<keyword evidence="3" id="KW-0653">Protein transport</keyword>
<evidence type="ECO:0000256" key="2">
    <source>
        <dbReference type="ARBA" id="ARBA00022816"/>
    </source>
</evidence>
<keyword evidence="1 7" id="KW-0813">Transport</keyword>
<evidence type="ECO:0000256" key="5">
    <source>
        <dbReference type="ARBA" id="ARBA00023132"/>
    </source>
</evidence>
<dbReference type="GO" id="GO:0015031">
    <property type="term" value="P:protein transport"/>
    <property type="evidence" value="ECO:0007669"/>
    <property type="project" value="UniProtKB-KW"/>
</dbReference>
<comment type="subunit">
    <text evidence="7">Part of the nuclear pore complex (NPC).</text>
</comment>
<dbReference type="GO" id="GO:0017056">
    <property type="term" value="F:structural constituent of nuclear pore"/>
    <property type="evidence" value="ECO:0007669"/>
    <property type="project" value="UniProtKB-UniRule"/>
</dbReference>
<evidence type="ECO:0000256" key="1">
    <source>
        <dbReference type="ARBA" id="ARBA00022448"/>
    </source>
</evidence>
<keyword evidence="6 7" id="KW-0539">Nucleus</keyword>
<protein>
    <recommendedName>
        <fullName evidence="7">Nuclear pore complex protein</fullName>
    </recommendedName>
</protein>
<dbReference type="GO" id="GO:0031965">
    <property type="term" value="C:nuclear membrane"/>
    <property type="evidence" value="ECO:0007669"/>
    <property type="project" value="UniProtKB-SubCell"/>
</dbReference>
<keyword evidence="4 7" id="KW-0811">Translocation</keyword>
<comment type="similarity">
    <text evidence="7">Belongs to the nucleoporin Nup84/Nup107 family.</text>
</comment>
<gene>
    <name evidence="8" type="ORF">BRAPAZ1V2_A01P43360.2</name>
</gene>
<dbReference type="PANTHER" id="PTHR13003:SF2">
    <property type="entry name" value="NUCLEAR PORE COMPLEX PROTEIN NUP107"/>
    <property type="match status" value="1"/>
</dbReference>
<evidence type="ECO:0000256" key="3">
    <source>
        <dbReference type="ARBA" id="ARBA00022927"/>
    </source>
</evidence>